<proteinExistence type="predicted"/>
<dbReference type="PROSITE" id="PS50082">
    <property type="entry name" value="WD_REPEATS_2"/>
    <property type="match status" value="1"/>
</dbReference>
<comment type="caution">
    <text evidence="2">The sequence shown here is derived from an EMBL/GenBank/DDBJ whole genome shotgun (WGS) entry which is preliminary data.</text>
</comment>
<evidence type="ECO:0000256" key="1">
    <source>
        <dbReference type="PROSITE-ProRule" id="PRU00221"/>
    </source>
</evidence>
<evidence type="ECO:0000313" key="2">
    <source>
        <dbReference type="EMBL" id="KAJ6986287.1"/>
    </source>
</evidence>
<dbReference type="PANTHER" id="PTHR19855">
    <property type="entry name" value="WD40 REPEAT PROTEIN 12, 37"/>
    <property type="match status" value="1"/>
</dbReference>
<protein>
    <submittedName>
        <fullName evidence="2">Uncharacterized protein</fullName>
    </submittedName>
</protein>
<dbReference type="SUPFAM" id="SSF50978">
    <property type="entry name" value="WD40 repeat-like"/>
    <property type="match status" value="1"/>
</dbReference>
<evidence type="ECO:0000313" key="3">
    <source>
        <dbReference type="Proteomes" id="UP001164929"/>
    </source>
</evidence>
<keyword evidence="1" id="KW-0853">WD repeat</keyword>
<reference evidence="2" key="1">
    <citation type="journal article" date="2023" name="Mol. Ecol. Resour.">
        <title>Chromosome-level genome assembly of a triploid poplar Populus alba 'Berolinensis'.</title>
        <authorList>
            <person name="Chen S."/>
            <person name="Yu Y."/>
            <person name="Wang X."/>
            <person name="Wang S."/>
            <person name="Zhang T."/>
            <person name="Zhou Y."/>
            <person name="He R."/>
            <person name="Meng N."/>
            <person name="Wang Y."/>
            <person name="Liu W."/>
            <person name="Liu Z."/>
            <person name="Liu J."/>
            <person name="Guo Q."/>
            <person name="Huang H."/>
            <person name="Sederoff R.R."/>
            <person name="Wang G."/>
            <person name="Qu G."/>
            <person name="Chen S."/>
        </authorList>
    </citation>
    <scope>NUCLEOTIDE SEQUENCE</scope>
    <source>
        <strain evidence="2">SC-2020</strain>
    </source>
</reference>
<sequence length="352" mass="40233">MLPSHHEKTSNPLVDYDLIIFDKKFSNPTKLFTISASKILYLISPSIGLGIKGFRRLSSLVFLVRLAIHFMAFECQKSTEVSKSLAICVEKRVSNEKSWKELFVEREYRSKIFLSRYSIDTLHGHTEAVRTVFSIGFCQAHFYLWAGGQLRVSSTCLTLKVLRCQTLNFRIWEHEGPITSLALDPTRIYSGSWDMTVRIWDRSSLECIKILRHGDWVWSLVPHDTTVASTSGNTYSLARSHTGDFIFTGGEDGAMHMFEITGPKPEANVFKMLVLTVLYVEERKVLLGSGTSQRRWKGKRTARAMRGIRLENRMRHRKLQIEMSSKGGRTDQCSVAAKKNPNACRQEWCLAQ</sequence>
<dbReference type="Proteomes" id="UP001164929">
    <property type="component" value="Chromosome 9"/>
</dbReference>
<dbReference type="EMBL" id="JAQIZT010000009">
    <property type="protein sequence ID" value="KAJ6986287.1"/>
    <property type="molecule type" value="Genomic_DNA"/>
</dbReference>
<dbReference type="SMART" id="SM00320">
    <property type="entry name" value="WD40"/>
    <property type="match status" value="2"/>
</dbReference>
<gene>
    <name evidence="2" type="ORF">NC653_024008</name>
</gene>
<dbReference type="InterPro" id="IPR036322">
    <property type="entry name" value="WD40_repeat_dom_sf"/>
</dbReference>
<feature type="repeat" description="WD" evidence="1">
    <location>
        <begin position="171"/>
        <end position="210"/>
    </location>
</feature>
<dbReference type="AlphaFoldDB" id="A0AAD6QBS7"/>
<dbReference type="InterPro" id="IPR015943">
    <property type="entry name" value="WD40/YVTN_repeat-like_dom_sf"/>
</dbReference>
<dbReference type="Pfam" id="PF00400">
    <property type="entry name" value="WD40"/>
    <property type="match status" value="1"/>
</dbReference>
<dbReference type="Gene3D" id="2.130.10.10">
    <property type="entry name" value="YVTN repeat-like/Quinoprotein amine dehydrogenase"/>
    <property type="match status" value="1"/>
</dbReference>
<dbReference type="PROSITE" id="PS50294">
    <property type="entry name" value="WD_REPEATS_REGION"/>
    <property type="match status" value="1"/>
</dbReference>
<keyword evidence="3" id="KW-1185">Reference proteome</keyword>
<name>A0AAD6QBS7_9ROSI</name>
<accession>A0AAD6QBS7</accession>
<dbReference type="InterPro" id="IPR001680">
    <property type="entry name" value="WD40_rpt"/>
</dbReference>
<dbReference type="PANTHER" id="PTHR19855:SF19">
    <property type="entry name" value="OS04G0619700 PROTEIN"/>
    <property type="match status" value="1"/>
</dbReference>
<organism evidence="2 3">
    <name type="scientific">Populus alba x Populus x berolinensis</name>
    <dbReference type="NCBI Taxonomy" id="444605"/>
    <lineage>
        <taxon>Eukaryota</taxon>
        <taxon>Viridiplantae</taxon>
        <taxon>Streptophyta</taxon>
        <taxon>Embryophyta</taxon>
        <taxon>Tracheophyta</taxon>
        <taxon>Spermatophyta</taxon>
        <taxon>Magnoliopsida</taxon>
        <taxon>eudicotyledons</taxon>
        <taxon>Gunneridae</taxon>
        <taxon>Pentapetalae</taxon>
        <taxon>rosids</taxon>
        <taxon>fabids</taxon>
        <taxon>Malpighiales</taxon>
        <taxon>Salicaceae</taxon>
        <taxon>Saliceae</taxon>
        <taxon>Populus</taxon>
    </lineage>
</organism>